<dbReference type="EMBL" id="CH954177">
    <property type="protein sequence ID" value="KQS70197.1"/>
    <property type="molecule type" value="Genomic_DNA"/>
</dbReference>
<dbReference type="AlphaFoldDB" id="A0A0Q5WGJ4"/>
<accession>A0A0Q5WGJ4</accession>
<proteinExistence type="predicted"/>
<protein>
    <submittedName>
        <fullName evidence="2">Uncharacterized protein</fullName>
    </submittedName>
</protein>
<evidence type="ECO:0000313" key="2">
    <source>
        <dbReference type="EMBL" id="KQS70197.1"/>
    </source>
</evidence>
<feature type="chain" id="PRO_5006266784" evidence="1">
    <location>
        <begin position="26"/>
        <end position="120"/>
    </location>
</feature>
<name>A0A0Q5WGJ4_DROER</name>
<reference evidence="2 3" key="2">
    <citation type="journal article" date="2008" name="Bioinformatics">
        <title>Assembly reconciliation.</title>
        <authorList>
            <person name="Zimin A.V."/>
            <person name="Smith D.R."/>
            <person name="Sutton G."/>
            <person name="Yorke J.A."/>
        </authorList>
    </citation>
    <scope>NUCLEOTIDE SEQUENCE [LARGE SCALE GENOMIC DNA]</scope>
    <source>
        <strain evidence="2 3">TSC#14021-0224.01</strain>
    </source>
</reference>
<dbReference type="Proteomes" id="UP000008711">
    <property type="component" value="Unassembled WGS sequence"/>
</dbReference>
<evidence type="ECO:0000313" key="3">
    <source>
        <dbReference type="Proteomes" id="UP000008711"/>
    </source>
</evidence>
<keyword evidence="1" id="KW-0732">Signal</keyword>
<keyword evidence="3" id="KW-1185">Reference proteome</keyword>
<organism evidence="2 3">
    <name type="scientific">Drosophila erecta</name>
    <name type="common">Fruit fly</name>
    <dbReference type="NCBI Taxonomy" id="7220"/>
    <lineage>
        <taxon>Eukaryota</taxon>
        <taxon>Metazoa</taxon>
        <taxon>Ecdysozoa</taxon>
        <taxon>Arthropoda</taxon>
        <taxon>Hexapoda</taxon>
        <taxon>Insecta</taxon>
        <taxon>Pterygota</taxon>
        <taxon>Neoptera</taxon>
        <taxon>Endopterygota</taxon>
        <taxon>Diptera</taxon>
        <taxon>Brachycera</taxon>
        <taxon>Muscomorpha</taxon>
        <taxon>Ephydroidea</taxon>
        <taxon>Drosophilidae</taxon>
        <taxon>Drosophila</taxon>
        <taxon>Sophophora</taxon>
    </lineage>
</organism>
<feature type="signal peptide" evidence="1">
    <location>
        <begin position="1"/>
        <end position="25"/>
    </location>
</feature>
<gene>
    <name evidence="2" type="primary">Dere\GG26151</name>
    <name evidence="2" type="synonym">GG26151</name>
    <name evidence="2" type="ORF">Dere_GG26151</name>
</gene>
<dbReference type="KEGG" id="der:26525975"/>
<evidence type="ECO:0000256" key="1">
    <source>
        <dbReference type="SAM" id="SignalP"/>
    </source>
</evidence>
<sequence length="120" mass="13132">MMAWLKWITILQVFIIFSAIHLAEFQELSDVMKNKLYKFISNAGSMIKHGSLTMQGLEDAMTNSFKIKKGAAKLLLDKFNSLSSKPQKDSPPASSSSCAKGDLMCEIKGVFASGSTQPPV</sequence>
<reference evidence="2 3" key="1">
    <citation type="journal article" date="2007" name="Nature">
        <title>Evolution of genes and genomes on the Drosophila phylogeny.</title>
        <authorList>
            <consortium name="Drosophila 12 Genomes Consortium"/>
            <person name="Clark A.G."/>
            <person name="Eisen M.B."/>
            <person name="Smith D.R."/>
            <person name="Bergman C.M."/>
            <person name="Oliver B."/>
            <person name="Markow T.A."/>
            <person name="Kaufman T.C."/>
            <person name="Kellis M."/>
            <person name="Gelbart W."/>
            <person name="Iyer V.N."/>
            <person name="Pollard D.A."/>
            <person name="Sackton T.B."/>
            <person name="Larracuente A.M."/>
            <person name="Singh N.D."/>
            <person name="Abad J.P."/>
            <person name="Abt D.N."/>
            <person name="Adryan B."/>
            <person name="Aguade M."/>
            <person name="Akashi H."/>
            <person name="Anderson W.W."/>
            <person name="Aquadro C.F."/>
            <person name="Ardell D.H."/>
            <person name="Arguello R."/>
            <person name="Artieri C.G."/>
            <person name="Barbash D.A."/>
            <person name="Barker D."/>
            <person name="Barsanti P."/>
            <person name="Batterham P."/>
            <person name="Batzoglou S."/>
            <person name="Begun D."/>
            <person name="Bhutkar A."/>
            <person name="Blanco E."/>
            <person name="Bosak S.A."/>
            <person name="Bradley R.K."/>
            <person name="Brand A.D."/>
            <person name="Brent M.R."/>
            <person name="Brooks A.N."/>
            <person name="Brown R.H."/>
            <person name="Butlin R.K."/>
            <person name="Caggese C."/>
            <person name="Calvi B.R."/>
            <person name="Bernardo de Carvalho A."/>
            <person name="Caspi A."/>
            <person name="Castrezana S."/>
            <person name="Celniker S.E."/>
            <person name="Chang J.L."/>
            <person name="Chapple C."/>
            <person name="Chatterji S."/>
            <person name="Chinwalla A."/>
            <person name="Civetta A."/>
            <person name="Clifton S.W."/>
            <person name="Comeron J.M."/>
            <person name="Costello J.C."/>
            <person name="Coyne J.A."/>
            <person name="Daub J."/>
            <person name="David R.G."/>
            <person name="Delcher A.L."/>
            <person name="Delehaunty K."/>
            <person name="Do C.B."/>
            <person name="Ebling H."/>
            <person name="Edwards K."/>
            <person name="Eickbush T."/>
            <person name="Evans J.D."/>
            <person name="Filipski A."/>
            <person name="Findeiss S."/>
            <person name="Freyhult E."/>
            <person name="Fulton L."/>
            <person name="Fulton R."/>
            <person name="Garcia A.C."/>
            <person name="Gardiner A."/>
            <person name="Garfield D.A."/>
            <person name="Garvin B.E."/>
            <person name="Gibson G."/>
            <person name="Gilbert D."/>
            <person name="Gnerre S."/>
            <person name="Godfrey J."/>
            <person name="Good R."/>
            <person name="Gotea V."/>
            <person name="Gravely B."/>
            <person name="Greenberg A.J."/>
            <person name="Griffiths-Jones S."/>
            <person name="Gross S."/>
            <person name="Guigo R."/>
            <person name="Gustafson E.A."/>
            <person name="Haerty W."/>
            <person name="Hahn M.W."/>
            <person name="Halligan D.L."/>
            <person name="Halpern A.L."/>
            <person name="Halter G.M."/>
            <person name="Han M.V."/>
            <person name="Heger A."/>
            <person name="Hillier L."/>
            <person name="Hinrichs A.S."/>
            <person name="Holmes I."/>
            <person name="Hoskins R.A."/>
            <person name="Hubisz M.J."/>
            <person name="Hultmark D."/>
            <person name="Huntley M.A."/>
            <person name="Jaffe D.B."/>
            <person name="Jagadeeshan S."/>
            <person name="Jeck W.R."/>
            <person name="Johnson J."/>
            <person name="Jones C.D."/>
            <person name="Jordan W.C."/>
            <person name="Karpen G.H."/>
            <person name="Kataoka E."/>
            <person name="Keightley P.D."/>
            <person name="Kheradpour P."/>
            <person name="Kirkness E.F."/>
            <person name="Koerich L.B."/>
            <person name="Kristiansen K."/>
            <person name="Kudrna D."/>
            <person name="Kulathinal R.J."/>
            <person name="Kumar S."/>
            <person name="Kwok R."/>
            <person name="Lander E."/>
            <person name="Langley C.H."/>
            <person name="Lapoint R."/>
            <person name="Lazzaro B.P."/>
            <person name="Lee S.J."/>
            <person name="Levesque L."/>
            <person name="Li R."/>
            <person name="Lin C.F."/>
            <person name="Lin M.F."/>
            <person name="Lindblad-Toh K."/>
            <person name="Llopart A."/>
            <person name="Long M."/>
            <person name="Low L."/>
            <person name="Lozovsky E."/>
            <person name="Lu J."/>
            <person name="Luo M."/>
            <person name="Machado C.A."/>
            <person name="Makalowski W."/>
            <person name="Marzo M."/>
            <person name="Matsuda M."/>
            <person name="Matzkin L."/>
            <person name="McAllister B."/>
            <person name="McBride C.S."/>
            <person name="McKernan B."/>
            <person name="McKernan K."/>
            <person name="Mendez-Lago M."/>
            <person name="Minx P."/>
            <person name="Mollenhauer M.U."/>
            <person name="Montooth K."/>
            <person name="Mount S.M."/>
            <person name="Mu X."/>
            <person name="Myers E."/>
            <person name="Negre B."/>
            <person name="Newfeld S."/>
            <person name="Nielsen R."/>
            <person name="Noor M.A."/>
            <person name="O'Grady P."/>
            <person name="Pachter L."/>
            <person name="Papaceit M."/>
            <person name="Parisi M.J."/>
            <person name="Parisi M."/>
            <person name="Parts L."/>
            <person name="Pedersen J.S."/>
            <person name="Pesole G."/>
            <person name="Phillippy A.M."/>
            <person name="Ponting C.P."/>
            <person name="Pop M."/>
            <person name="Porcelli D."/>
            <person name="Powell J.R."/>
            <person name="Prohaska S."/>
            <person name="Pruitt K."/>
            <person name="Puig M."/>
            <person name="Quesneville H."/>
            <person name="Ram K.R."/>
            <person name="Rand D."/>
            <person name="Rasmussen M.D."/>
            <person name="Reed L.K."/>
            <person name="Reenan R."/>
            <person name="Reily A."/>
            <person name="Remington K.A."/>
            <person name="Rieger T.T."/>
            <person name="Ritchie M.G."/>
            <person name="Robin C."/>
            <person name="Rogers Y.H."/>
            <person name="Rohde C."/>
            <person name="Rozas J."/>
            <person name="Rubenfield M.J."/>
            <person name="Ruiz A."/>
            <person name="Russo S."/>
            <person name="Salzberg S.L."/>
            <person name="Sanchez-Gracia A."/>
            <person name="Saranga D.J."/>
            <person name="Sato H."/>
            <person name="Schaeffer S.W."/>
            <person name="Schatz M.C."/>
            <person name="Schlenke T."/>
            <person name="Schwartz R."/>
            <person name="Segarra C."/>
            <person name="Singh R.S."/>
            <person name="Sirot L."/>
            <person name="Sirota M."/>
            <person name="Sisneros N.B."/>
            <person name="Smith C.D."/>
            <person name="Smith T.F."/>
            <person name="Spieth J."/>
            <person name="Stage D.E."/>
            <person name="Stark A."/>
            <person name="Stephan W."/>
            <person name="Strausberg R.L."/>
            <person name="Strempel S."/>
            <person name="Sturgill D."/>
            <person name="Sutton G."/>
            <person name="Sutton G.G."/>
            <person name="Tao W."/>
            <person name="Teichmann S."/>
            <person name="Tobari Y.N."/>
            <person name="Tomimura Y."/>
            <person name="Tsolas J.M."/>
            <person name="Valente V.L."/>
            <person name="Venter E."/>
            <person name="Venter J.C."/>
            <person name="Vicario S."/>
            <person name="Vieira F.G."/>
            <person name="Vilella A.J."/>
            <person name="Villasante A."/>
            <person name="Walenz B."/>
            <person name="Wang J."/>
            <person name="Wasserman M."/>
            <person name="Watts T."/>
            <person name="Wilson D."/>
            <person name="Wilson R.K."/>
            <person name="Wing R.A."/>
            <person name="Wolfner M.F."/>
            <person name="Wong A."/>
            <person name="Wong G.K."/>
            <person name="Wu C.I."/>
            <person name="Wu G."/>
            <person name="Yamamoto D."/>
            <person name="Yang H.P."/>
            <person name="Yang S.P."/>
            <person name="Yorke J.A."/>
            <person name="Yoshida K."/>
            <person name="Zdobnov E."/>
            <person name="Zhang P."/>
            <person name="Zhang Y."/>
            <person name="Zimin A.V."/>
            <person name="Baldwin J."/>
            <person name="Abdouelleil A."/>
            <person name="Abdulkadir J."/>
            <person name="Abebe A."/>
            <person name="Abera B."/>
            <person name="Abreu J."/>
            <person name="Acer S.C."/>
            <person name="Aftuck L."/>
            <person name="Alexander A."/>
            <person name="An P."/>
            <person name="Anderson E."/>
            <person name="Anderson S."/>
            <person name="Arachi H."/>
            <person name="Azer M."/>
            <person name="Bachantsang P."/>
            <person name="Barry A."/>
            <person name="Bayul T."/>
            <person name="Berlin A."/>
            <person name="Bessette D."/>
            <person name="Bloom T."/>
            <person name="Blye J."/>
            <person name="Boguslavskiy L."/>
            <person name="Bonnet C."/>
            <person name="Boukhgalter B."/>
            <person name="Bourzgui I."/>
            <person name="Brown A."/>
            <person name="Cahill P."/>
            <person name="Channer S."/>
            <person name="Cheshatsang Y."/>
            <person name="Chuda L."/>
            <person name="Citroen M."/>
            <person name="Collymore A."/>
            <person name="Cooke P."/>
            <person name="Costello M."/>
            <person name="D'Aco K."/>
            <person name="Daza R."/>
            <person name="De Haan G."/>
            <person name="DeGray S."/>
            <person name="DeMaso C."/>
            <person name="Dhargay N."/>
            <person name="Dooley K."/>
            <person name="Dooley E."/>
            <person name="Doricent M."/>
            <person name="Dorje P."/>
            <person name="Dorjee K."/>
            <person name="Dupes A."/>
            <person name="Elong R."/>
            <person name="Falk J."/>
            <person name="Farina A."/>
            <person name="Faro S."/>
            <person name="Ferguson D."/>
            <person name="Fisher S."/>
            <person name="Foley C.D."/>
            <person name="Franke A."/>
            <person name="Friedrich D."/>
            <person name="Gadbois L."/>
            <person name="Gearin G."/>
            <person name="Gearin C.R."/>
            <person name="Giannoukos G."/>
            <person name="Goode T."/>
            <person name="Graham J."/>
            <person name="Grandbois E."/>
            <person name="Grewal S."/>
            <person name="Gyaltsen K."/>
            <person name="Hafez N."/>
            <person name="Hagos B."/>
            <person name="Hall J."/>
            <person name="Henson C."/>
            <person name="Hollinger A."/>
            <person name="Honan T."/>
            <person name="Huard M.D."/>
            <person name="Hughes L."/>
            <person name="Hurhula B."/>
            <person name="Husby M.E."/>
            <person name="Kamat A."/>
            <person name="Kanga B."/>
            <person name="Kashin S."/>
            <person name="Khazanovich D."/>
            <person name="Kisner P."/>
            <person name="Lance K."/>
            <person name="Lara M."/>
            <person name="Lee W."/>
            <person name="Lennon N."/>
            <person name="Letendre F."/>
            <person name="LeVine R."/>
            <person name="Lipovsky A."/>
            <person name="Liu X."/>
            <person name="Liu J."/>
            <person name="Liu S."/>
            <person name="Lokyitsang T."/>
            <person name="Lokyitsang Y."/>
            <person name="Lubonja R."/>
            <person name="Lui A."/>
            <person name="MacDonald P."/>
            <person name="Magnisalis V."/>
            <person name="Maru K."/>
            <person name="Matthews C."/>
            <person name="McCusker W."/>
            <person name="McDonough S."/>
            <person name="Mehta T."/>
            <person name="Meldrim J."/>
            <person name="Meneus L."/>
            <person name="Mihai O."/>
            <person name="Mihalev A."/>
            <person name="Mihova T."/>
            <person name="Mittelman R."/>
            <person name="Mlenga V."/>
            <person name="Montmayeur A."/>
            <person name="Mulrain L."/>
            <person name="Navidi A."/>
            <person name="Naylor J."/>
            <person name="Negash T."/>
            <person name="Nguyen T."/>
            <person name="Nguyen N."/>
            <person name="Nicol R."/>
            <person name="Norbu C."/>
            <person name="Norbu N."/>
            <person name="Novod N."/>
            <person name="O'Neill B."/>
            <person name="Osman S."/>
            <person name="Markiewicz E."/>
            <person name="Oyono O.L."/>
            <person name="Patti C."/>
            <person name="Phunkhang P."/>
            <person name="Pierre F."/>
            <person name="Priest M."/>
            <person name="Raghuraman S."/>
            <person name="Rege F."/>
            <person name="Reyes R."/>
            <person name="Rise C."/>
            <person name="Rogov P."/>
            <person name="Ross K."/>
            <person name="Ryan E."/>
            <person name="Settipalli S."/>
            <person name="Shea T."/>
            <person name="Sherpa N."/>
            <person name="Shi L."/>
            <person name="Shih D."/>
            <person name="Sparrow T."/>
            <person name="Spaulding J."/>
            <person name="Stalker J."/>
            <person name="Stange-Thomann N."/>
            <person name="Stavropoulos S."/>
            <person name="Stone C."/>
            <person name="Strader C."/>
            <person name="Tesfaye S."/>
            <person name="Thomson T."/>
            <person name="Thoulutsang Y."/>
            <person name="Thoulutsang D."/>
            <person name="Topham K."/>
            <person name="Topping I."/>
            <person name="Tsamla T."/>
            <person name="Vassiliev H."/>
            <person name="Vo A."/>
            <person name="Wangchuk T."/>
            <person name="Wangdi T."/>
            <person name="Weiand M."/>
            <person name="Wilkinson J."/>
            <person name="Wilson A."/>
            <person name="Yadav S."/>
            <person name="Young G."/>
            <person name="Yu Q."/>
            <person name="Zembek L."/>
            <person name="Zhong D."/>
            <person name="Zimmer A."/>
            <person name="Zwirko Z."/>
            <person name="Jaffe D.B."/>
            <person name="Alvarez P."/>
            <person name="Brockman W."/>
            <person name="Butler J."/>
            <person name="Chin C."/>
            <person name="Gnerre S."/>
            <person name="Grabherr M."/>
            <person name="Kleber M."/>
            <person name="Mauceli E."/>
            <person name="MacCallum I."/>
        </authorList>
    </citation>
    <scope>NUCLEOTIDE SEQUENCE [LARGE SCALE GENOMIC DNA]</scope>
    <source>
        <strain evidence="2 3">TSC#14021-0224.01</strain>
    </source>
</reference>
<dbReference type="OrthoDB" id="7865677at2759"/>